<dbReference type="RefSeq" id="WP_090445958.1">
    <property type="nucleotide sequence ID" value="NZ_FOHU01000017.1"/>
</dbReference>
<keyword evidence="3" id="KW-1185">Reference proteome</keyword>
<proteinExistence type="predicted"/>
<keyword evidence="1" id="KW-0472">Membrane</keyword>
<sequence>MKNILSKWSFNKHLLFCFIVLFITGIVVRSTRSPNHASSIGIIGGADGPTEIFISGDPYSVILYIIVLILLLALYKPLKMIIKKF</sequence>
<organism evidence="2 3">
    <name type="scientific">Natronincola peptidivorans</name>
    <dbReference type="NCBI Taxonomy" id="426128"/>
    <lineage>
        <taxon>Bacteria</taxon>
        <taxon>Bacillati</taxon>
        <taxon>Bacillota</taxon>
        <taxon>Clostridia</taxon>
        <taxon>Peptostreptococcales</taxon>
        <taxon>Natronincolaceae</taxon>
        <taxon>Natronincola</taxon>
    </lineage>
</organism>
<dbReference type="Proteomes" id="UP000199568">
    <property type="component" value="Unassembled WGS sequence"/>
</dbReference>
<gene>
    <name evidence="2" type="ORF">SAMN05660297_03025</name>
</gene>
<dbReference type="EMBL" id="FOHU01000017">
    <property type="protein sequence ID" value="SET64390.1"/>
    <property type="molecule type" value="Genomic_DNA"/>
</dbReference>
<feature type="transmembrane region" description="Helical" evidence="1">
    <location>
        <begin position="61"/>
        <end position="78"/>
    </location>
</feature>
<dbReference type="AlphaFoldDB" id="A0A1I0G0Z3"/>
<reference evidence="2 3" key="1">
    <citation type="submission" date="2016-10" db="EMBL/GenBank/DDBJ databases">
        <authorList>
            <person name="de Groot N.N."/>
        </authorList>
    </citation>
    <scope>NUCLEOTIDE SEQUENCE [LARGE SCALE GENOMIC DNA]</scope>
    <source>
        <strain evidence="2 3">DSM 18979</strain>
    </source>
</reference>
<evidence type="ECO:0000256" key="1">
    <source>
        <dbReference type="SAM" id="Phobius"/>
    </source>
</evidence>
<evidence type="ECO:0000313" key="3">
    <source>
        <dbReference type="Proteomes" id="UP000199568"/>
    </source>
</evidence>
<protein>
    <submittedName>
        <fullName evidence="2">Uncharacterized protein</fullName>
    </submittedName>
</protein>
<name>A0A1I0G0Z3_9FIRM</name>
<dbReference type="STRING" id="426128.SAMN05660297_03025"/>
<accession>A0A1I0G0Z3</accession>
<keyword evidence="1" id="KW-0812">Transmembrane</keyword>
<evidence type="ECO:0000313" key="2">
    <source>
        <dbReference type="EMBL" id="SET64390.1"/>
    </source>
</evidence>
<keyword evidence="1" id="KW-1133">Transmembrane helix</keyword>